<dbReference type="SUPFAM" id="SSF56601">
    <property type="entry name" value="beta-lactamase/transpeptidase-like"/>
    <property type="match status" value="1"/>
</dbReference>
<gene>
    <name evidence="2" type="ordered locus">AciPR4_0439</name>
</gene>
<dbReference type="PANTHER" id="PTHR43283">
    <property type="entry name" value="BETA-LACTAMASE-RELATED"/>
    <property type="match status" value="1"/>
</dbReference>
<name>E8V2E1_TERSS</name>
<dbReference type="Gene3D" id="3.40.710.10">
    <property type="entry name" value="DD-peptidase/beta-lactamase superfamily"/>
    <property type="match status" value="1"/>
</dbReference>
<dbReference type="Proteomes" id="UP000006844">
    <property type="component" value="Chromosome"/>
</dbReference>
<evidence type="ECO:0000313" key="2">
    <source>
        <dbReference type="EMBL" id="ADV81274.1"/>
    </source>
</evidence>
<sequence>MNIWSGRRCSLTGFPGFQLTIVRHHKIVFTGAYGLANVENSVPMTDQTIFRINSMSKAFTGVAAMQLVEAGKLNLDAPLSGYLGGLLTSWQNITVRQILTHTSGLPEIVDDNVRLIGDGTAEGAWAKVQTLPLQFAPGTQFAYTQTNYVVMGKIIAKLTGETFASFVQQRQFDVVAMKGTSYGDSTDVTPRVASLGWPVMRRSSHRAITPVGGERFTVFVYPDDDLKIIVLTNLMGGSPQTFVDKIASLYIAGLPVKVE</sequence>
<dbReference type="Pfam" id="PF00144">
    <property type="entry name" value="Beta-lactamase"/>
    <property type="match status" value="1"/>
</dbReference>
<dbReference type="InterPro" id="IPR012338">
    <property type="entry name" value="Beta-lactam/transpept-like"/>
</dbReference>
<dbReference type="STRING" id="401053.AciPR4_0439"/>
<dbReference type="HOGENOM" id="CLU_1073366_0_0_0"/>
<organism evidence="2 3">
    <name type="scientific">Terriglobus saanensis (strain ATCC BAA-1853 / DSM 23119 / SP1PR4)</name>
    <dbReference type="NCBI Taxonomy" id="401053"/>
    <lineage>
        <taxon>Bacteria</taxon>
        <taxon>Pseudomonadati</taxon>
        <taxon>Acidobacteriota</taxon>
        <taxon>Terriglobia</taxon>
        <taxon>Terriglobales</taxon>
        <taxon>Acidobacteriaceae</taxon>
        <taxon>Terriglobus</taxon>
    </lineage>
</organism>
<dbReference type="KEGG" id="tsa:AciPR4_0439"/>
<dbReference type="eggNOG" id="COG1680">
    <property type="taxonomic scope" value="Bacteria"/>
</dbReference>
<feature type="domain" description="Beta-lactamase-related" evidence="1">
    <location>
        <begin position="13"/>
        <end position="195"/>
    </location>
</feature>
<dbReference type="EMBL" id="CP002467">
    <property type="protein sequence ID" value="ADV81274.1"/>
    <property type="molecule type" value="Genomic_DNA"/>
</dbReference>
<dbReference type="AlphaFoldDB" id="E8V2E1"/>
<evidence type="ECO:0000313" key="3">
    <source>
        <dbReference type="Proteomes" id="UP000006844"/>
    </source>
</evidence>
<evidence type="ECO:0000259" key="1">
    <source>
        <dbReference type="Pfam" id="PF00144"/>
    </source>
</evidence>
<reference evidence="2 3" key="1">
    <citation type="journal article" date="2012" name="Stand. Genomic Sci.">
        <title>Complete genome sequence of Terriglobus saanensis type strain SP1PR4(T), an Acidobacteria from tundra soil.</title>
        <authorList>
            <person name="Rawat S.R."/>
            <person name="Mannisto M.K."/>
            <person name="Starovoytov V."/>
            <person name="Goodwin L."/>
            <person name="Nolan M."/>
            <person name="Hauser L."/>
            <person name="Land M."/>
            <person name="Davenport K.W."/>
            <person name="Woyke T."/>
            <person name="Haggblom M.M."/>
        </authorList>
    </citation>
    <scope>NUCLEOTIDE SEQUENCE</scope>
    <source>
        <strain evidence="3">ATCC BAA-1853 / DSM 23119 / SP1PR4</strain>
    </source>
</reference>
<protein>
    <submittedName>
        <fullName evidence="2">Beta-lactamase</fullName>
    </submittedName>
</protein>
<dbReference type="InterPro" id="IPR001466">
    <property type="entry name" value="Beta-lactam-related"/>
</dbReference>
<accession>E8V2E1</accession>
<dbReference type="InterPro" id="IPR050789">
    <property type="entry name" value="Diverse_Enzym_Activities"/>
</dbReference>
<keyword evidence="3" id="KW-1185">Reference proteome</keyword>
<proteinExistence type="predicted"/>
<dbReference type="PANTHER" id="PTHR43283:SF18">
    <property type="match status" value="1"/>
</dbReference>